<dbReference type="InterPro" id="IPR049453">
    <property type="entry name" value="Memb_transporter_dom"/>
</dbReference>
<comment type="subcellular location">
    <subcellularLocation>
        <location evidence="1">Membrane</location>
        <topology evidence="1">Multi-pass membrane protein</topology>
    </subcellularLocation>
</comment>
<keyword evidence="4 6" id="KW-0472">Membrane</keyword>
<feature type="transmembrane region" description="Helical" evidence="6">
    <location>
        <begin position="83"/>
        <end position="99"/>
    </location>
</feature>
<feature type="transmembrane region" description="Helical" evidence="6">
    <location>
        <begin position="133"/>
        <end position="155"/>
    </location>
</feature>
<dbReference type="GO" id="GO:0016020">
    <property type="term" value="C:membrane"/>
    <property type="evidence" value="ECO:0007669"/>
    <property type="project" value="UniProtKB-SubCell"/>
</dbReference>
<feature type="transmembrane region" description="Helical" evidence="6">
    <location>
        <begin position="266"/>
        <end position="284"/>
    </location>
</feature>
<evidence type="ECO:0000256" key="1">
    <source>
        <dbReference type="ARBA" id="ARBA00004141"/>
    </source>
</evidence>
<protein>
    <recommendedName>
        <fullName evidence="7">Integral membrane bound transporter domain-containing protein</fullName>
    </recommendedName>
</protein>
<gene>
    <name evidence="8" type="ORF">D7294_25665</name>
</gene>
<feature type="transmembrane region" description="Helical" evidence="6">
    <location>
        <begin position="319"/>
        <end position="339"/>
    </location>
</feature>
<reference evidence="8 9" key="1">
    <citation type="journal article" date="2014" name="Int. J. Syst. Evol. Microbiol.">
        <title>Streptomyces hoynatensis sp. nov., isolated from deep marine sediment.</title>
        <authorList>
            <person name="Veyisoglu A."/>
            <person name="Sahin N."/>
        </authorList>
    </citation>
    <scope>NUCLEOTIDE SEQUENCE [LARGE SCALE GENOMIC DNA]</scope>
    <source>
        <strain evidence="8 9">KCTC 29097</strain>
    </source>
</reference>
<evidence type="ECO:0000313" key="9">
    <source>
        <dbReference type="Proteomes" id="UP000272474"/>
    </source>
</evidence>
<feature type="transmembrane region" description="Helical" evidence="6">
    <location>
        <begin position="30"/>
        <end position="46"/>
    </location>
</feature>
<feature type="domain" description="Integral membrane bound transporter" evidence="7">
    <location>
        <begin position="202"/>
        <end position="330"/>
    </location>
</feature>
<feature type="transmembrane region" description="Helical" evidence="6">
    <location>
        <begin position="106"/>
        <end position="127"/>
    </location>
</feature>
<dbReference type="Pfam" id="PF13515">
    <property type="entry name" value="FUSC_2"/>
    <property type="match status" value="1"/>
</dbReference>
<evidence type="ECO:0000256" key="2">
    <source>
        <dbReference type="ARBA" id="ARBA00022692"/>
    </source>
</evidence>
<feature type="transmembrane region" description="Helical" evidence="6">
    <location>
        <begin position="242"/>
        <end position="260"/>
    </location>
</feature>
<feature type="region of interest" description="Disordered" evidence="5">
    <location>
        <begin position="169"/>
        <end position="188"/>
    </location>
</feature>
<evidence type="ECO:0000256" key="3">
    <source>
        <dbReference type="ARBA" id="ARBA00022989"/>
    </source>
</evidence>
<feature type="compositionally biased region" description="Low complexity" evidence="5">
    <location>
        <begin position="169"/>
        <end position="180"/>
    </location>
</feature>
<evidence type="ECO:0000256" key="5">
    <source>
        <dbReference type="SAM" id="MobiDB-lite"/>
    </source>
</evidence>
<evidence type="ECO:0000313" key="8">
    <source>
        <dbReference type="EMBL" id="RKN37984.1"/>
    </source>
</evidence>
<evidence type="ECO:0000256" key="4">
    <source>
        <dbReference type="ARBA" id="ARBA00023136"/>
    </source>
</evidence>
<dbReference type="AlphaFoldDB" id="A0A3A9YR86"/>
<evidence type="ECO:0000256" key="6">
    <source>
        <dbReference type="SAM" id="Phobius"/>
    </source>
</evidence>
<feature type="transmembrane region" description="Helical" evidence="6">
    <location>
        <begin position="289"/>
        <end position="307"/>
    </location>
</feature>
<proteinExistence type="predicted"/>
<dbReference type="EMBL" id="RBAL01000020">
    <property type="protein sequence ID" value="RKN37984.1"/>
    <property type="molecule type" value="Genomic_DNA"/>
</dbReference>
<comment type="caution">
    <text evidence="8">The sequence shown here is derived from an EMBL/GenBank/DDBJ whole genome shotgun (WGS) entry which is preliminary data.</text>
</comment>
<keyword evidence="9" id="KW-1185">Reference proteome</keyword>
<sequence length="471" mass="47576">MAALPAAGTTAVAVLLGFFSAVLLARAADLTDGVIVLTVALVVSLARTQQGASPRRRLAGLALLPVVSVAASGLGRLLAERPAAGGALFTCCLAAAVWARRFGPAATAAGTLATLPLIALLITPVPLAPRGAGTPWAAVAGLLACLCVTLVHLPAEAIGLIPRRPAGAAHARRASPPARRSGPHGSRRIAPSTRMACQLAVALGAAFPVGRLAFPGHWTWTVLTAYLVCGANRGRGDALHRGALRVAGAAAGTAGATLLTGAFAPGDGRCVAVILAVLVLGAWLRTLSYACWAACVTAVLALLYGYYGEPGAELLGERLAATGAGAVLAVSACWFVLPVRSADVARRRSADALLALRELLAAAGENPGRLAAPGARWEEALGRCAELATPLRLHRRLRPHSGAAAAHPADVLDALAACATPVRALLRHSATHPAPADAPEFPGLLAALRTAAASARRAYASVRQAAEGSPA</sequence>
<keyword evidence="3 6" id="KW-1133">Transmembrane helix</keyword>
<organism evidence="8 9">
    <name type="scientific">Streptomyces hoynatensis</name>
    <dbReference type="NCBI Taxonomy" id="1141874"/>
    <lineage>
        <taxon>Bacteria</taxon>
        <taxon>Bacillati</taxon>
        <taxon>Actinomycetota</taxon>
        <taxon>Actinomycetes</taxon>
        <taxon>Kitasatosporales</taxon>
        <taxon>Streptomycetaceae</taxon>
        <taxon>Streptomyces</taxon>
    </lineage>
</organism>
<feature type="transmembrane region" description="Helical" evidence="6">
    <location>
        <begin position="58"/>
        <end position="77"/>
    </location>
</feature>
<name>A0A3A9YR86_9ACTN</name>
<keyword evidence="2 6" id="KW-0812">Transmembrane</keyword>
<accession>A0A3A9YR86</accession>
<evidence type="ECO:0000259" key="7">
    <source>
        <dbReference type="Pfam" id="PF13515"/>
    </source>
</evidence>
<dbReference type="Proteomes" id="UP000272474">
    <property type="component" value="Unassembled WGS sequence"/>
</dbReference>